<reference evidence="2 3" key="1">
    <citation type="journal article" date="2014" name="Int. J. Syst. Evol. Microbiol.">
        <title>Phaeodactylibacter xiamenensis gen. nov., sp. nov., a member of the family Saprospiraceae isolated from the marine alga Phaeodactylum tricornutum.</title>
        <authorList>
            <person name="Chen Z.Jr."/>
            <person name="Lei X."/>
            <person name="Lai Q."/>
            <person name="Li Y."/>
            <person name="Zhang B."/>
            <person name="Zhang J."/>
            <person name="Zhang H."/>
            <person name="Yang L."/>
            <person name="Zheng W."/>
            <person name="Tian Y."/>
            <person name="Yu Z."/>
            <person name="Xu H.Jr."/>
            <person name="Zheng T."/>
        </authorList>
    </citation>
    <scope>NUCLEOTIDE SEQUENCE [LARGE SCALE GENOMIC DNA]</scope>
    <source>
        <strain evidence="2 3">KD52</strain>
    </source>
</reference>
<comment type="caution">
    <text evidence="2">The sequence shown here is derived from an EMBL/GenBank/DDBJ whole genome shotgun (WGS) entry which is preliminary data.</text>
</comment>
<dbReference type="InterPro" id="IPR017896">
    <property type="entry name" value="4Fe4S_Fe-S-bd"/>
</dbReference>
<feature type="domain" description="4Fe-4S ferredoxin-type" evidence="1">
    <location>
        <begin position="1"/>
        <end position="30"/>
    </location>
</feature>
<name>A0A098SC70_9BACT</name>
<keyword evidence="3" id="KW-1185">Reference proteome</keyword>
<organism evidence="2 3">
    <name type="scientific">Phaeodactylibacter xiamenensis</name>
    <dbReference type="NCBI Taxonomy" id="1524460"/>
    <lineage>
        <taxon>Bacteria</taxon>
        <taxon>Pseudomonadati</taxon>
        <taxon>Bacteroidota</taxon>
        <taxon>Saprospiria</taxon>
        <taxon>Saprospirales</taxon>
        <taxon>Haliscomenobacteraceae</taxon>
        <taxon>Phaeodactylibacter</taxon>
    </lineage>
</organism>
<evidence type="ECO:0000313" key="3">
    <source>
        <dbReference type="Proteomes" id="UP000029736"/>
    </source>
</evidence>
<dbReference type="STRING" id="1524460.IX84_08185"/>
<dbReference type="Proteomes" id="UP000029736">
    <property type="component" value="Unassembled WGS sequence"/>
</dbReference>
<sequence>MQISFLRHKCIGCNACVEAAPEHWVISKTDGKSYLRKSRQRGQYFLKEVNWLEYDANARAAANCPVKIIRLKEV</sequence>
<protein>
    <recommendedName>
        <fullName evidence="1">4Fe-4S ferredoxin-type domain-containing protein</fullName>
    </recommendedName>
</protein>
<dbReference type="Pfam" id="PF13370">
    <property type="entry name" value="Fer4_13"/>
    <property type="match status" value="1"/>
</dbReference>
<proteinExistence type="predicted"/>
<dbReference type="EMBL" id="JPOS01000018">
    <property type="protein sequence ID" value="KGE88637.1"/>
    <property type="molecule type" value="Genomic_DNA"/>
</dbReference>
<evidence type="ECO:0000259" key="1">
    <source>
        <dbReference type="PROSITE" id="PS51379"/>
    </source>
</evidence>
<dbReference type="SUPFAM" id="SSF54862">
    <property type="entry name" value="4Fe-4S ferredoxins"/>
    <property type="match status" value="1"/>
</dbReference>
<dbReference type="OrthoDB" id="1524937at2"/>
<dbReference type="AlphaFoldDB" id="A0A098SC70"/>
<gene>
    <name evidence="2" type="ORF">IX84_08185</name>
</gene>
<dbReference type="Gene3D" id="3.30.70.20">
    <property type="match status" value="1"/>
</dbReference>
<evidence type="ECO:0000313" key="2">
    <source>
        <dbReference type="EMBL" id="KGE88637.1"/>
    </source>
</evidence>
<dbReference type="PROSITE" id="PS51379">
    <property type="entry name" value="4FE4S_FER_2"/>
    <property type="match status" value="1"/>
</dbReference>
<accession>A0A098SC70</accession>